<feature type="compositionally biased region" description="Polar residues" evidence="1">
    <location>
        <begin position="158"/>
        <end position="173"/>
    </location>
</feature>
<accession>A0A0J9XMY0</accession>
<keyword evidence="5" id="KW-1185">Reference proteome</keyword>
<proteinExistence type="predicted"/>
<evidence type="ECO:0000313" key="3">
    <source>
        <dbReference type="EMBL" id="CDP92020.1"/>
    </source>
</evidence>
<dbReference type="GeneID" id="66059565"/>
<organism evidence="3">
    <name type="scientific">Brugia malayi</name>
    <name type="common">Filarial nematode worm</name>
    <dbReference type="NCBI Taxonomy" id="6279"/>
    <lineage>
        <taxon>Eukaryota</taxon>
        <taxon>Metazoa</taxon>
        <taxon>Ecdysozoa</taxon>
        <taxon>Nematoda</taxon>
        <taxon>Chromadorea</taxon>
        <taxon>Rhabditida</taxon>
        <taxon>Spirurina</taxon>
        <taxon>Spiruromorpha</taxon>
        <taxon>Filarioidea</taxon>
        <taxon>Onchocercidae</taxon>
        <taxon>Brugia</taxon>
    </lineage>
</organism>
<gene>
    <name evidence="3 7" type="ORF">Bm237</name>
    <name evidence="4" type="ORF">BM_BM237</name>
    <name evidence="3" type="ORF">BM_Bm237</name>
</gene>
<dbReference type="CTD" id="66059565"/>
<dbReference type="WormBase" id="Bm237b">
    <property type="protein sequence ID" value="BM33233"/>
    <property type="gene ID" value="WBGene00220498"/>
</dbReference>
<evidence type="ECO:0000313" key="5">
    <source>
        <dbReference type="Proteomes" id="UP000006672"/>
    </source>
</evidence>
<reference evidence="4" key="3">
    <citation type="submission" date="2019-04" db="EMBL/GenBank/DDBJ databases">
        <authorList>
            <person name="Howe K."/>
            <person name="Paulini M."/>
            <person name="Williams G."/>
        </authorList>
    </citation>
    <scope>NUCLEOTIDE SEQUENCE [LARGE SCALE GENOMIC DNA]</scope>
    <source>
        <strain evidence="4">FR3</strain>
    </source>
</reference>
<reference evidence="6" key="4">
    <citation type="submission" date="2022-04" db="UniProtKB">
        <authorList>
            <consortium name="WormBaseParasite"/>
        </authorList>
    </citation>
    <scope>IDENTIFICATION</scope>
</reference>
<dbReference type="WBParaSite" id="Bm237a.1">
    <property type="protein sequence ID" value="Bm237a.1"/>
    <property type="gene ID" value="WBGene00220498"/>
</dbReference>
<evidence type="ECO:0000313" key="6">
    <source>
        <dbReference type="WBParaSite" id="Bm237a.1"/>
    </source>
</evidence>
<evidence type="ECO:0000256" key="2">
    <source>
        <dbReference type="SAM" id="Phobius"/>
    </source>
</evidence>
<accession>A0A4E9F0X7</accession>
<keyword evidence="2" id="KW-0812">Transmembrane</keyword>
<evidence type="ECO:0000313" key="7">
    <source>
        <dbReference type="WormBase" id="Bm237b"/>
    </source>
</evidence>
<dbReference type="OrthoDB" id="10661865at2759"/>
<dbReference type="EMBL" id="LN856677">
    <property type="protein sequence ID" value="CDP92020.1"/>
    <property type="molecule type" value="Genomic_DNA"/>
</dbReference>
<name>A0A0J9XMY0_BRUMA</name>
<reference evidence="3" key="2">
    <citation type="submission" date="2012-12" db="EMBL/GenBank/DDBJ databases">
        <authorList>
            <person name="Gao Y.W."/>
            <person name="Fan S.T."/>
            <person name="Sun H.T."/>
            <person name="Wang Z."/>
            <person name="Gao X.L."/>
            <person name="Li Y.G."/>
            <person name="Wang T.C."/>
            <person name="Zhang K."/>
            <person name="Xu W.W."/>
            <person name="Yu Z.J."/>
            <person name="Xia X.Z."/>
        </authorList>
    </citation>
    <scope>NUCLEOTIDE SEQUENCE</scope>
    <source>
        <strain evidence="3">FR3</strain>
    </source>
</reference>
<dbReference type="KEGG" id="bmy:BM_BM237"/>
<dbReference type="EMBL" id="CAAKNF010000196">
    <property type="protein sequence ID" value="VIO89676.1"/>
    <property type="molecule type" value="Genomic_DNA"/>
</dbReference>
<dbReference type="RefSeq" id="XP_042931695.1">
    <property type="nucleotide sequence ID" value="XM_043075761.1"/>
</dbReference>
<evidence type="ECO:0000256" key="1">
    <source>
        <dbReference type="SAM" id="MobiDB-lite"/>
    </source>
</evidence>
<dbReference type="AlphaFoldDB" id="A0A0J9XMY0"/>
<keyword evidence="2" id="KW-1133">Transmembrane helix</keyword>
<evidence type="ECO:0000313" key="4">
    <source>
        <dbReference type="EMBL" id="VIO89676.1"/>
    </source>
</evidence>
<keyword evidence="2" id="KW-0472">Membrane</keyword>
<protein>
    <submittedName>
        <fullName evidence="3 6">Bm237, isoform b</fullName>
    </submittedName>
</protein>
<dbReference type="Proteomes" id="UP000006672">
    <property type="component" value="Unassembled WGS sequence"/>
</dbReference>
<reference evidence="3 5" key="1">
    <citation type="journal article" date="2007" name="Science">
        <title>Draft genome of the filarial nematode parasite Brugia malayi.</title>
        <authorList>
            <person name="Ghedin E."/>
            <person name="Wang S."/>
            <person name="Spiro D."/>
            <person name="Caler E."/>
            <person name="Zhao Q."/>
            <person name="Crabtree J."/>
            <person name="Allen J.E."/>
            <person name="Delcher A.L."/>
            <person name="Guiliano D.B."/>
            <person name="Miranda-Saavedra D."/>
            <person name="Angiuoli S.V."/>
            <person name="Creasy T."/>
            <person name="Amedeo P."/>
            <person name="Haas B."/>
            <person name="El-Sayed N.M."/>
            <person name="Wortman J.R."/>
            <person name="Feldblyum T."/>
            <person name="Tallon L."/>
            <person name="Schatz M."/>
            <person name="Shumway M."/>
            <person name="Koo H."/>
            <person name="Salzberg S.L."/>
            <person name="Schobel S."/>
            <person name="Pertea M."/>
            <person name="Pop M."/>
            <person name="White O."/>
            <person name="Barton G.J."/>
            <person name="Carlow C.K."/>
            <person name="Crawford M.J."/>
            <person name="Daub J."/>
            <person name="Dimmic M.W."/>
            <person name="Estes C.F."/>
            <person name="Foster J.M."/>
            <person name="Ganatra M."/>
            <person name="Gregory W.F."/>
            <person name="Johnson N.M."/>
            <person name="Jin J."/>
            <person name="Komuniecki R."/>
            <person name="Korf I."/>
            <person name="Kumar S."/>
            <person name="Laney S."/>
            <person name="Li B.W."/>
            <person name="Li W."/>
            <person name="Lindblom T.H."/>
            <person name="Lustigman S."/>
            <person name="Ma D."/>
            <person name="Maina C.V."/>
            <person name="Martin D.M."/>
            <person name="McCarter J.P."/>
            <person name="McReynolds L."/>
            <person name="Mitreva M."/>
            <person name="Nutman T.B."/>
            <person name="Parkinson J."/>
            <person name="Peregrin-Alvarez J.M."/>
            <person name="Poole C."/>
            <person name="Ren Q."/>
            <person name="Saunders L."/>
            <person name="Sluder A.E."/>
            <person name="Smith K."/>
            <person name="Stanke M."/>
            <person name="Unnasch T.R."/>
            <person name="Ware J."/>
            <person name="Wei A.D."/>
            <person name="Weil G."/>
            <person name="Williams D.J."/>
            <person name="Zhang Y."/>
            <person name="Williams S.A."/>
            <person name="Fraser-Liggett C."/>
            <person name="Slatko B."/>
            <person name="Blaxter M.L."/>
            <person name="Scott A.L."/>
        </authorList>
    </citation>
    <scope>NUCLEOTIDE SEQUENCE</scope>
    <source>
        <strain evidence="3 5">FR3</strain>
    </source>
</reference>
<feature type="region of interest" description="Disordered" evidence="1">
    <location>
        <begin position="142"/>
        <end position="173"/>
    </location>
</feature>
<feature type="transmembrane region" description="Helical" evidence="2">
    <location>
        <begin position="34"/>
        <end position="57"/>
    </location>
</feature>
<sequence>MQFYFFKHIFLQHFSNAILLSQEPIHLDDLDDKIIRVLICMQIYVILFPLIYCWFFGCPCSGHNTIEMEFERRNKDDENSRKSSNITREMEILHQQKLRDKQKRIWQEKQIKSNHTNKNTRTISTISSLPVQLKDSLTISDTQTITDHSSPRTKSSKFHSLQKQNLALQKSKV</sequence>